<dbReference type="AlphaFoldDB" id="A0A9D4WHG5"/>
<dbReference type="PANTHER" id="PTHR32108">
    <property type="entry name" value="DNA-DIRECTED RNA POLYMERASE SUBUNIT ALPHA"/>
    <property type="match status" value="1"/>
</dbReference>
<evidence type="ECO:0000313" key="2">
    <source>
        <dbReference type="Proteomes" id="UP001058974"/>
    </source>
</evidence>
<dbReference type="PANTHER" id="PTHR32108:SF9">
    <property type="entry name" value="REVERSE TRANSCRIPTASE RNASE H-LIKE DOMAIN-CONTAINING PROTEIN"/>
    <property type="match status" value="1"/>
</dbReference>
<sequence length="274" mass="31262">MSYAKLYPSLVLKNLIQPRNPPQIPEPLPWWFKPELRCAFHQGALGHDIENFYPLNVNPRGCVIVKRDIQRLMDEGLIQIFQSHYLGDDVNVIVLIFKTLEWVVIQFDSSNNNNINISYSATMVENGQEIPLPVADSMVNIDDIAKVTRSGRVFGLVFLKEVEDVSISKKVDMPMVNLISASVCQSGESNKLKTNDDDEVFRLIKRSEFNVVEQLLQTPSKISVLSLMMNYEAHREALQKVLEQAYVEHDVTVDQFDHIVANIVRTKIVLQQIP</sequence>
<dbReference type="Proteomes" id="UP001058974">
    <property type="component" value="Chromosome 6"/>
</dbReference>
<gene>
    <name evidence="1" type="ORF">KIW84_066434</name>
</gene>
<organism evidence="1 2">
    <name type="scientific">Pisum sativum</name>
    <name type="common">Garden pea</name>
    <name type="synonym">Lathyrus oleraceus</name>
    <dbReference type="NCBI Taxonomy" id="3888"/>
    <lineage>
        <taxon>Eukaryota</taxon>
        <taxon>Viridiplantae</taxon>
        <taxon>Streptophyta</taxon>
        <taxon>Embryophyta</taxon>
        <taxon>Tracheophyta</taxon>
        <taxon>Spermatophyta</taxon>
        <taxon>Magnoliopsida</taxon>
        <taxon>eudicotyledons</taxon>
        <taxon>Gunneridae</taxon>
        <taxon>Pentapetalae</taxon>
        <taxon>rosids</taxon>
        <taxon>fabids</taxon>
        <taxon>Fabales</taxon>
        <taxon>Fabaceae</taxon>
        <taxon>Papilionoideae</taxon>
        <taxon>50 kb inversion clade</taxon>
        <taxon>NPAAA clade</taxon>
        <taxon>Hologalegina</taxon>
        <taxon>IRL clade</taxon>
        <taxon>Fabeae</taxon>
        <taxon>Lathyrus</taxon>
    </lineage>
</organism>
<accession>A0A9D4WHG5</accession>
<dbReference type="Gramene" id="Psat06G0643400-T1">
    <property type="protein sequence ID" value="KAI5401970.1"/>
    <property type="gene ID" value="KIW84_066434"/>
</dbReference>
<reference evidence="1 2" key="1">
    <citation type="journal article" date="2022" name="Nat. Genet.">
        <title>Improved pea reference genome and pan-genome highlight genomic features and evolutionary characteristics.</title>
        <authorList>
            <person name="Yang T."/>
            <person name="Liu R."/>
            <person name="Luo Y."/>
            <person name="Hu S."/>
            <person name="Wang D."/>
            <person name="Wang C."/>
            <person name="Pandey M.K."/>
            <person name="Ge S."/>
            <person name="Xu Q."/>
            <person name="Li N."/>
            <person name="Li G."/>
            <person name="Huang Y."/>
            <person name="Saxena R.K."/>
            <person name="Ji Y."/>
            <person name="Li M."/>
            <person name="Yan X."/>
            <person name="He Y."/>
            <person name="Liu Y."/>
            <person name="Wang X."/>
            <person name="Xiang C."/>
            <person name="Varshney R.K."/>
            <person name="Ding H."/>
            <person name="Gao S."/>
            <person name="Zong X."/>
        </authorList>
    </citation>
    <scope>NUCLEOTIDE SEQUENCE [LARGE SCALE GENOMIC DNA]</scope>
    <source>
        <strain evidence="1 2">cv. Zhongwan 6</strain>
    </source>
</reference>
<dbReference type="EMBL" id="JAMSHJ010000006">
    <property type="protein sequence ID" value="KAI5401970.1"/>
    <property type="molecule type" value="Genomic_DNA"/>
</dbReference>
<evidence type="ECO:0000313" key="1">
    <source>
        <dbReference type="EMBL" id="KAI5401970.1"/>
    </source>
</evidence>
<keyword evidence="2" id="KW-1185">Reference proteome</keyword>
<proteinExistence type="predicted"/>
<name>A0A9D4WHG5_PEA</name>
<comment type="caution">
    <text evidence="1">The sequence shown here is derived from an EMBL/GenBank/DDBJ whole genome shotgun (WGS) entry which is preliminary data.</text>
</comment>
<protein>
    <submittedName>
        <fullName evidence="1">Uncharacterized protein</fullName>
    </submittedName>
</protein>